<dbReference type="InterPro" id="IPR006139">
    <property type="entry name" value="D-isomer_2_OHA_DH_cat_dom"/>
</dbReference>
<dbReference type="EnsemblMetazoa" id="BGLB001306-RB">
    <property type="protein sequence ID" value="BGLB001306-PB"/>
    <property type="gene ID" value="BGLB001306"/>
</dbReference>
<dbReference type="AlphaFoldDB" id="A0A2C9JE82"/>
<dbReference type="KEGG" id="bgt:106054976"/>
<proteinExistence type="inferred from homology"/>
<keyword evidence="1 3" id="KW-0560">Oxidoreductase</keyword>
<dbReference type="Proteomes" id="UP000076420">
    <property type="component" value="Unassembled WGS sequence"/>
</dbReference>
<dbReference type="GO" id="GO:0005829">
    <property type="term" value="C:cytosol"/>
    <property type="evidence" value="ECO:0007669"/>
    <property type="project" value="TreeGrafter"/>
</dbReference>
<dbReference type="GO" id="GO:0008465">
    <property type="term" value="F:hydroxypyruvate reductase (NADH) activity"/>
    <property type="evidence" value="ECO:0007669"/>
    <property type="project" value="TreeGrafter"/>
</dbReference>
<dbReference type="PANTHER" id="PTHR10996">
    <property type="entry name" value="2-HYDROXYACID DEHYDROGENASE-RELATED"/>
    <property type="match status" value="1"/>
</dbReference>
<dbReference type="InterPro" id="IPR029753">
    <property type="entry name" value="D-isomer_DH_CS"/>
</dbReference>
<accession>A0A2C9JE82</accession>
<gene>
    <name evidence="6" type="primary">106054976</name>
</gene>
<evidence type="ECO:0000313" key="7">
    <source>
        <dbReference type="Proteomes" id="UP000076420"/>
    </source>
</evidence>
<dbReference type="Pfam" id="PF02826">
    <property type="entry name" value="2-Hacid_dh_C"/>
    <property type="match status" value="1"/>
</dbReference>
<evidence type="ECO:0000259" key="5">
    <source>
        <dbReference type="Pfam" id="PF02826"/>
    </source>
</evidence>
<dbReference type="FunFam" id="3.40.50.720:FF:000026">
    <property type="entry name" value="Glyoxylate/hydroxypyruvate reductase B"/>
    <property type="match status" value="1"/>
</dbReference>
<name>A0A2C9JE82_BIOGL</name>
<reference evidence="6" key="1">
    <citation type="submission" date="2020-05" db="UniProtKB">
        <authorList>
            <consortium name="EnsemblMetazoa"/>
        </authorList>
    </citation>
    <scope>IDENTIFICATION</scope>
    <source>
        <strain evidence="6">BB02</strain>
    </source>
</reference>
<feature type="domain" description="D-isomer specific 2-hydroxyacid dehydrogenase NAD-binding" evidence="5">
    <location>
        <begin position="115"/>
        <end position="295"/>
    </location>
</feature>
<organism evidence="6 7">
    <name type="scientific">Biomphalaria glabrata</name>
    <name type="common">Bloodfluke planorb</name>
    <name type="synonym">Freshwater snail</name>
    <dbReference type="NCBI Taxonomy" id="6526"/>
    <lineage>
        <taxon>Eukaryota</taxon>
        <taxon>Metazoa</taxon>
        <taxon>Spiralia</taxon>
        <taxon>Lophotrochozoa</taxon>
        <taxon>Mollusca</taxon>
        <taxon>Gastropoda</taxon>
        <taxon>Heterobranchia</taxon>
        <taxon>Euthyneura</taxon>
        <taxon>Panpulmonata</taxon>
        <taxon>Hygrophila</taxon>
        <taxon>Lymnaeoidea</taxon>
        <taxon>Planorbidae</taxon>
        <taxon>Biomphalaria</taxon>
    </lineage>
</organism>
<dbReference type="SUPFAM" id="SSF51735">
    <property type="entry name" value="NAD(P)-binding Rossmann-fold domains"/>
    <property type="match status" value="1"/>
</dbReference>
<sequence>MSNLNIKPKVLVSHQWPPEILLRLKEHCQVKVLGSDSFTTQEEFLKALPGADAVIIIPSITIDNKVLDIAGPQLKVIATASAGLGHIDLNECRRRGIKVGYVADTVTKAVAEMTISLMLATARRLDEAMQSVKTGAWGTKWDSALWMCGKQVSGSVIGIVGLGRIGLATAKRLSAFEPSRILYSGNSVKPEAAKVRAEFVSFNELLETSDFVIATCSVHARNQKLFNAEAFARMKKDSVFINVTRGALVDQDALYDALSTHKIGAAGLDVTTPEPLPTDHKLLTLKNCLITPHIASGTIETRMAMCSLTVDNILAGLTDNPLPCPC</sequence>
<protein>
    <recommendedName>
        <fullName evidence="2">Glyoxylate reductase/hydroxypyruvate reductase</fullName>
    </recommendedName>
</protein>
<feature type="domain" description="D-isomer specific 2-hydroxyacid dehydrogenase catalytic" evidence="4">
    <location>
        <begin position="10"/>
        <end position="321"/>
    </location>
</feature>
<dbReference type="VEuPathDB" id="VectorBase:BGLAX_047025"/>
<dbReference type="PANTHER" id="PTHR10996:SF277">
    <property type="entry name" value="GLYOXYLATE REDUCTASE_HYDROXYPYRUVATE REDUCTASE"/>
    <property type="match status" value="1"/>
</dbReference>
<dbReference type="STRING" id="6526.A0A2C9JE82"/>
<dbReference type="Gene3D" id="3.40.50.720">
    <property type="entry name" value="NAD(P)-binding Rossmann-like Domain"/>
    <property type="match status" value="2"/>
</dbReference>
<dbReference type="InterPro" id="IPR050223">
    <property type="entry name" value="D-isomer_2-hydroxyacid_DH"/>
</dbReference>
<dbReference type="GO" id="GO:0030267">
    <property type="term" value="F:glyoxylate reductase (NADPH) activity"/>
    <property type="evidence" value="ECO:0007669"/>
    <property type="project" value="TreeGrafter"/>
</dbReference>
<evidence type="ECO:0000256" key="3">
    <source>
        <dbReference type="RuleBase" id="RU003719"/>
    </source>
</evidence>
<dbReference type="VEuPathDB" id="VectorBase:BGLB001306"/>
<dbReference type="PROSITE" id="PS00671">
    <property type="entry name" value="D_2_HYDROXYACID_DH_3"/>
    <property type="match status" value="1"/>
</dbReference>
<evidence type="ECO:0000259" key="4">
    <source>
        <dbReference type="Pfam" id="PF00389"/>
    </source>
</evidence>
<dbReference type="CDD" id="cd05301">
    <property type="entry name" value="GDH"/>
    <property type="match status" value="1"/>
</dbReference>
<dbReference type="InterPro" id="IPR006140">
    <property type="entry name" value="D-isomer_DH_NAD-bd"/>
</dbReference>
<dbReference type="OrthoDB" id="298012at2759"/>
<comment type="similarity">
    <text evidence="3">Belongs to the D-isomer specific 2-hydroxyacid dehydrogenase family.</text>
</comment>
<evidence type="ECO:0000256" key="2">
    <source>
        <dbReference type="ARBA" id="ARBA00073306"/>
    </source>
</evidence>
<dbReference type="RefSeq" id="XP_013066526.2">
    <property type="nucleotide sequence ID" value="XM_013211072.2"/>
</dbReference>
<dbReference type="SUPFAM" id="SSF52283">
    <property type="entry name" value="Formate/glycerate dehydrogenase catalytic domain-like"/>
    <property type="match status" value="1"/>
</dbReference>
<evidence type="ECO:0000256" key="1">
    <source>
        <dbReference type="ARBA" id="ARBA00023002"/>
    </source>
</evidence>
<evidence type="ECO:0000313" key="6">
    <source>
        <dbReference type="EnsemblMetazoa" id="BGLB001306-PB"/>
    </source>
</evidence>
<dbReference type="InterPro" id="IPR036291">
    <property type="entry name" value="NAD(P)-bd_dom_sf"/>
</dbReference>
<dbReference type="Pfam" id="PF00389">
    <property type="entry name" value="2-Hacid_dh"/>
    <property type="match status" value="1"/>
</dbReference>
<dbReference type="GO" id="GO:0051287">
    <property type="term" value="F:NAD binding"/>
    <property type="evidence" value="ECO:0007669"/>
    <property type="project" value="InterPro"/>
</dbReference>